<evidence type="ECO:0000313" key="3">
    <source>
        <dbReference type="Proteomes" id="UP000602653"/>
    </source>
</evidence>
<proteinExistence type="predicted"/>
<feature type="transmembrane region" description="Helical" evidence="1">
    <location>
        <begin position="73"/>
        <end position="96"/>
    </location>
</feature>
<dbReference type="PANTHER" id="PTHR37309:SF1">
    <property type="entry name" value="SLR0284 PROTEIN"/>
    <property type="match status" value="1"/>
</dbReference>
<organism evidence="2 3">
    <name type="scientific">Arcanobacterium phocisimile</name>
    <dbReference type="NCBI Taxonomy" id="1302235"/>
    <lineage>
        <taxon>Bacteria</taxon>
        <taxon>Bacillati</taxon>
        <taxon>Actinomycetota</taxon>
        <taxon>Actinomycetes</taxon>
        <taxon>Actinomycetales</taxon>
        <taxon>Actinomycetaceae</taxon>
        <taxon>Arcanobacterium</taxon>
    </lineage>
</organism>
<name>A0ABX7IHI3_9ACTO</name>
<keyword evidence="1" id="KW-0472">Membrane</keyword>
<reference evidence="2 3" key="1">
    <citation type="submission" date="2021-02" db="EMBL/GenBank/DDBJ databases">
        <title>Complete Genome Sequence of Arcanobacterium phocisimile strain DSM 26142T from a harbour seal.</title>
        <authorList>
            <person name="Borowiak M."/>
            <person name="Alssahen M."/>
            <person name="Malorny B."/>
            <person name="Laemmler C."/>
            <person name="Siebert U."/>
            <person name="Ploetz M."/>
            <person name="Abdulmawjood A."/>
        </authorList>
    </citation>
    <scope>NUCLEOTIDE SEQUENCE [LARGE SCALE GENOMIC DNA]</scope>
    <source>
        <strain evidence="2 3">DSM 26142</strain>
    </source>
</reference>
<keyword evidence="3" id="KW-1185">Reference proteome</keyword>
<protein>
    <submittedName>
        <fullName evidence="2">Phage holin family protein</fullName>
    </submittedName>
</protein>
<accession>A0ABX7IHI3</accession>
<sequence length="134" mass="14429">MKFVIRILSNALALWVTTLLFSGFALREPVIDSLATLDPQVRTIIALLVGGLILSLVNAFVRPIVKLLSLPIYILTLGLFFVVVNAAMLMLTSWISGQVGVGIAVDSFVWAIAGGIVISVVNTALEILIPNKRK</sequence>
<evidence type="ECO:0000256" key="1">
    <source>
        <dbReference type="SAM" id="Phobius"/>
    </source>
</evidence>
<gene>
    <name evidence="2" type="ORF">JTE88_00640</name>
</gene>
<dbReference type="Pfam" id="PF04020">
    <property type="entry name" value="Phage_holin_4_2"/>
    <property type="match status" value="1"/>
</dbReference>
<keyword evidence="1" id="KW-1133">Transmembrane helix</keyword>
<dbReference type="PANTHER" id="PTHR37309">
    <property type="entry name" value="SLR0284 PROTEIN"/>
    <property type="match status" value="1"/>
</dbReference>
<dbReference type="RefSeq" id="WP_204424669.1">
    <property type="nucleotide sequence ID" value="NZ_CP070228.1"/>
</dbReference>
<keyword evidence="1" id="KW-0812">Transmembrane</keyword>
<dbReference type="Proteomes" id="UP000602653">
    <property type="component" value="Chromosome"/>
</dbReference>
<feature type="transmembrane region" description="Helical" evidence="1">
    <location>
        <begin position="43"/>
        <end position="61"/>
    </location>
</feature>
<evidence type="ECO:0000313" key="2">
    <source>
        <dbReference type="EMBL" id="QRV02305.1"/>
    </source>
</evidence>
<dbReference type="EMBL" id="CP070228">
    <property type="protein sequence ID" value="QRV02305.1"/>
    <property type="molecule type" value="Genomic_DNA"/>
</dbReference>
<feature type="transmembrane region" description="Helical" evidence="1">
    <location>
        <begin position="108"/>
        <end position="129"/>
    </location>
</feature>
<dbReference type="InterPro" id="IPR007165">
    <property type="entry name" value="Phage_holin_4_2"/>
</dbReference>